<proteinExistence type="predicted"/>
<keyword evidence="1" id="KW-0812">Transmembrane</keyword>
<name>A0A0F9F2J7_9ZZZZ</name>
<feature type="transmembrane region" description="Helical" evidence="1">
    <location>
        <begin position="6"/>
        <end position="28"/>
    </location>
</feature>
<evidence type="ECO:0000313" key="2">
    <source>
        <dbReference type="EMBL" id="KKL80579.1"/>
    </source>
</evidence>
<dbReference type="EMBL" id="LAZR01022806">
    <property type="protein sequence ID" value="KKL80579.1"/>
    <property type="molecule type" value="Genomic_DNA"/>
</dbReference>
<keyword evidence="1" id="KW-1133">Transmembrane helix</keyword>
<sequence>MTRADFIAIVLIVMMMAGAVIFVAHGLFTYEQQSLNSESPYIMIRKNSLERIIRQPCMLGTIEYTGNYILCRRRADYEPRESRYWPSPYPERS</sequence>
<gene>
    <name evidence="2" type="ORF">LCGC14_2003300</name>
</gene>
<dbReference type="AlphaFoldDB" id="A0A0F9F2J7"/>
<keyword evidence="1" id="KW-0472">Membrane</keyword>
<organism evidence="2">
    <name type="scientific">marine sediment metagenome</name>
    <dbReference type="NCBI Taxonomy" id="412755"/>
    <lineage>
        <taxon>unclassified sequences</taxon>
        <taxon>metagenomes</taxon>
        <taxon>ecological metagenomes</taxon>
    </lineage>
</organism>
<evidence type="ECO:0000256" key="1">
    <source>
        <dbReference type="SAM" id="Phobius"/>
    </source>
</evidence>
<protein>
    <submittedName>
        <fullName evidence="2">Uncharacterized protein</fullName>
    </submittedName>
</protein>
<reference evidence="2" key="1">
    <citation type="journal article" date="2015" name="Nature">
        <title>Complex archaea that bridge the gap between prokaryotes and eukaryotes.</title>
        <authorList>
            <person name="Spang A."/>
            <person name="Saw J.H."/>
            <person name="Jorgensen S.L."/>
            <person name="Zaremba-Niedzwiedzka K."/>
            <person name="Martijn J."/>
            <person name="Lind A.E."/>
            <person name="van Eijk R."/>
            <person name="Schleper C."/>
            <person name="Guy L."/>
            <person name="Ettema T.J."/>
        </authorList>
    </citation>
    <scope>NUCLEOTIDE SEQUENCE</scope>
</reference>
<accession>A0A0F9F2J7</accession>
<comment type="caution">
    <text evidence="2">The sequence shown here is derived from an EMBL/GenBank/DDBJ whole genome shotgun (WGS) entry which is preliminary data.</text>
</comment>